<dbReference type="InParanoid" id="A0A066V2J7"/>
<dbReference type="AlphaFoldDB" id="A0A066V2J7"/>
<feature type="region of interest" description="Disordered" evidence="1">
    <location>
        <begin position="1"/>
        <end position="31"/>
    </location>
</feature>
<dbReference type="GeneID" id="25267677"/>
<comment type="caution">
    <text evidence="2">The sequence shown here is derived from an EMBL/GenBank/DDBJ whole genome shotgun (WGS) entry which is preliminary data.</text>
</comment>
<protein>
    <submittedName>
        <fullName evidence="2">Uncharacterized protein</fullName>
    </submittedName>
</protein>
<evidence type="ECO:0000313" key="2">
    <source>
        <dbReference type="EMBL" id="KDN35917.1"/>
    </source>
</evidence>
<name>A0A066V2J7_TILAU</name>
<evidence type="ECO:0000256" key="1">
    <source>
        <dbReference type="SAM" id="MobiDB-lite"/>
    </source>
</evidence>
<sequence length="246" mass="26877">MPGMVYRSRAAAADAAGPSSAPNTSPAPPFAMPGYEWDAVKRRFFKKDPKVRGVEDGTKKNLGHSGKGKQPADVPVGRKRRKVAVYGDPTSTVEVSDLELLDEIGYIQPKVLGGEFSPRVSGDTSTCIVAADFTQIRLQAQSGKLITGASSTARAAYRERALEHAASRMRIVSSHHSGRQPATFWTHVCALAAWTFFRVRFEIGQYAADMNLAPSDLSSSLVAVKWRVWPQERRPNVQGKAFRGVF</sequence>
<organism evidence="2 3">
    <name type="scientific">Tilletiaria anomala (strain ATCC 24038 / CBS 436.72 / UBC 951)</name>
    <dbReference type="NCBI Taxonomy" id="1037660"/>
    <lineage>
        <taxon>Eukaryota</taxon>
        <taxon>Fungi</taxon>
        <taxon>Dikarya</taxon>
        <taxon>Basidiomycota</taxon>
        <taxon>Ustilaginomycotina</taxon>
        <taxon>Exobasidiomycetes</taxon>
        <taxon>Georgefischeriales</taxon>
        <taxon>Tilletiariaceae</taxon>
        <taxon>Tilletiaria</taxon>
    </lineage>
</organism>
<evidence type="ECO:0000313" key="3">
    <source>
        <dbReference type="Proteomes" id="UP000027361"/>
    </source>
</evidence>
<accession>A0A066V2J7</accession>
<dbReference type="RefSeq" id="XP_013239896.1">
    <property type="nucleotide sequence ID" value="XM_013384442.1"/>
</dbReference>
<reference evidence="2 3" key="1">
    <citation type="submission" date="2014-05" db="EMBL/GenBank/DDBJ databases">
        <title>Draft genome sequence of a rare smut relative, Tilletiaria anomala UBC 951.</title>
        <authorList>
            <consortium name="DOE Joint Genome Institute"/>
            <person name="Toome M."/>
            <person name="Kuo A."/>
            <person name="Henrissat B."/>
            <person name="Lipzen A."/>
            <person name="Tritt A."/>
            <person name="Yoshinaga Y."/>
            <person name="Zane M."/>
            <person name="Barry K."/>
            <person name="Grigoriev I.V."/>
            <person name="Spatafora J.W."/>
            <person name="Aimea M.C."/>
        </authorList>
    </citation>
    <scope>NUCLEOTIDE SEQUENCE [LARGE SCALE GENOMIC DNA]</scope>
    <source>
        <strain evidence="2 3">UBC 951</strain>
    </source>
</reference>
<feature type="compositionally biased region" description="Low complexity" evidence="1">
    <location>
        <begin position="10"/>
        <end position="24"/>
    </location>
</feature>
<feature type="compositionally biased region" description="Basic and acidic residues" evidence="1">
    <location>
        <begin position="48"/>
        <end position="59"/>
    </location>
</feature>
<dbReference type="HOGENOM" id="CLU_1129743_0_0_1"/>
<gene>
    <name evidence="2" type="ORF">K437DRAFT_64700</name>
</gene>
<feature type="region of interest" description="Disordered" evidence="1">
    <location>
        <begin position="48"/>
        <end position="76"/>
    </location>
</feature>
<proteinExistence type="predicted"/>
<dbReference type="EMBL" id="JMSN01000189">
    <property type="protein sequence ID" value="KDN35917.1"/>
    <property type="molecule type" value="Genomic_DNA"/>
</dbReference>
<dbReference type="Proteomes" id="UP000027361">
    <property type="component" value="Unassembled WGS sequence"/>
</dbReference>
<keyword evidence="3" id="KW-1185">Reference proteome</keyword>